<keyword evidence="3" id="KW-1185">Reference proteome</keyword>
<dbReference type="OrthoDB" id="1375734at2759"/>
<dbReference type="Proteomes" id="UP000634136">
    <property type="component" value="Unassembled WGS sequence"/>
</dbReference>
<feature type="region of interest" description="Disordered" evidence="1">
    <location>
        <begin position="90"/>
        <end position="123"/>
    </location>
</feature>
<comment type="caution">
    <text evidence="2">The sequence shown here is derived from an EMBL/GenBank/DDBJ whole genome shotgun (WGS) entry which is preliminary data.</text>
</comment>
<proteinExistence type="predicted"/>
<name>A0A834W3C0_9FABA</name>
<sequence length="190" mass="20962">MIRGIGGATPSTYSQTSGKGLELAPRNRELQVGHFCLPTLETAQPEVASSGWKSTARRVVSGAPPAALENLEDRLPPTPGRTHNRIRFGSKGWARGSQPRTRRLSVDGLSCSRGESGSPCAGRGTDWERALRGPFPGRRTVDSELCSECQSEEIRPSAGKRREWINEIPTVPVYYPAKPQPREWAWQNQR</sequence>
<organism evidence="2 3">
    <name type="scientific">Senna tora</name>
    <dbReference type="NCBI Taxonomy" id="362788"/>
    <lineage>
        <taxon>Eukaryota</taxon>
        <taxon>Viridiplantae</taxon>
        <taxon>Streptophyta</taxon>
        <taxon>Embryophyta</taxon>
        <taxon>Tracheophyta</taxon>
        <taxon>Spermatophyta</taxon>
        <taxon>Magnoliopsida</taxon>
        <taxon>eudicotyledons</taxon>
        <taxon>Gunneridae</taxon>
        <taxon>Pentapetalae</taxon>
        <taxon>rosids</taxon>
        <taxon>fabids</taxon>
        <taxon>Fabales</taxon>
        <taxon>Fabaceae</taxon>
        <taxon>Caesalpinioideae</taxon>
        <taxon>Cassia clade</taxon>
        <taxon>Senna</taxon>
    </lineage>
</organism>
<gene>
    <name evidence="2" type="ORF">G2W53_040006</name>
</gene>
<evidence type="ECO:0000313" key="2">
    <source>
        <dbReference type="EMBL" id="KAF7807845.1"/>
    </source>
</evidence>
<accession>A0A834W3C0</accession>
<dbReference type="AlphaFoldDB" id="A0A834W3C0"/>
<feature type="region of interest" description="Disordered" evidence="1">
    <location>
        <begin position="1"/>
        <end position="20"/>
    </location>
</feature>
<dbReference type="EMBL" id="JAAIUW010000012">
    <property type="protein sequence ID" value="KAF7807845.1"/>
    <property type="molecule type" value="Genomic_DNA"/>
</dbReference>
<protein>
    <submittedName>
        <fullName evidence="2">Regulator of rDNA transcription protein 15</fullName>
    </submittedName>
</protein>
<feature type="compositionally biased region" description="Polar residues" evidence="1">
    <location>
        <begin position="9"/>
        <end position="18"/>
    </location>
</feature>
<evidence type="ECO:0000313" key="3">
    <source>
        <dbReference type="Proteomes" id="UP000634136"/>
    </source>
</evidence>
<reference evidence="2" key="1">
    <citation type="submission" date="2020-09" db="EMBL/GenBank/DDBJ databases">
        <title>Genome-Enabled Discovery of Anthraquinone Biosynthesis in Senna tora.</title>
        <authorList>
            <person name="Kang S.-H."/>
            <person name="Pandey R.P."/>
            <person name="Lee C.-M."/>
            <person name="Sim J.-S."/>
            <person name="Jeong J.-T."/>
            <person name="Choi B.-S."/>
            <person name="Jung M."/>
            <person name="Ginzburg D."/>
            <person name="Zhao K."/>
            <person name="Won S.Y."/>
            <person name="Oh T.-J."/>
            <person name="Yu Y."/>
            <person name="Kim N.-H."/>
            <person name="Lee O.R."/>
            <person name="Lee T.-H."/>
            <person name="Bashyal P."/>
            <person name="Kim T.-S."/>
            <person name="Lee W.-H."/>
            <person name="Kawkins C."/>
            <person name="Kim C.-K."/>
            <person name="Kim J.S."/>
            <person name="Ahn B.O."/>
            <person name="Rhee S.Y."/>
            <person name="Sohng J.K."/>
        </authorList>
    </citation>
    <scope>NUCLEOTIDE SEQUENCE</scope>
    <source>
        <tissue evidence="2">Leaf</tissue>
    </source>
</reference>
<evidence type="ECO:0000256" key="1">
    <source>
        <dbReference type="SAM" id="MobiDB-lite"/>
    </source>
</evidence>